<keyword evidence="1" id="KW-0614">Plasmid</keyword>
<dbReference type="Proteomes" id="UP001257627">
    <property type="component" value="Unassembled WGS sequence"/>
</dbReference>
<dbReference type="EMBL" id="JARAKF010000003">
    <property type="protein sequence ID" value="MDU9001525.1"/>
    <property type="molecule type" value="Genomic_DNA"/>
</dbReference>
<reference evidence="1 2" key="1">
    <citation type="submission" date="2023-02" db="EMBL/GenBank/DDBJ databases">
        <authorList>
            <person name="Maleckis M."/>
        </authorList>
    </citation>
    <scope>NUCLEOTIDE SEQUENCE [LARGE SCALE GENOMIC DNA]</scope>
    <source>
        <strain evidence="1 2">P8-A2</strain>
        <plasmid evidence="1">unnamed1</plasmid>
    </source>
</reference>
<evidence type="ECO:0000313" key="2">
    <source>
        <dbReference type="Proteomes" id="UP001257627"/>
    </source>
</evidence>
<proteinExistence type="predicted"/>
<geneLocation type="plasmid" evidence="1">
    <name>unnamed1</name>
</geneLocation>
<accession>A0ABU3V686</accession>
<organism evidence="1 2">
    <name type="scientific">Streptomyces mirabilis</name>
    <dbReference type="NCBI Taxonomy" id="68239"/>
    <lineage>
        <taxon>Bacteria</taxon>
        <taxon>Bacillati</taxon>
        <taxon>Actinomycetota</taxon>
        <taxon>Actinomycetes</taxon>
        <taxon>Kitasatosporales</taxon>
        <taxon>Streptomycetaceae</taxon>
        <taxon>Streptomyces</taxon>
    </lineage>
</organism>
<name>A0ABU3V686_9ACTN</name>
<protein>
    <submittedName>
        <fullName evidence="1">Uncharacterized protein</fullName>
    </submittedName>
</protein>
<evidence type="ECO:0000313" key="1">
    <source>
        <dbReference type="EMBL" id="MDU9001525.1"/>
    </source>
</evidence>
<sequence length="233" mass="25585">MSFEDVLRGLQIDIPVYTQAQMEEDNRQLHVLISAAVLQREVAKNLQVHSWLVPASPECTALLLEGERAQTDGRRSDAARERAAEDLIALCELVVQGADAEEELLTFMEMPGESQGALVFACLLQLCGYVRNARFWWHFAAGAGSTTAAYCLFLDGLLLNRTEEAVHCYERLGGADFVRSCDDDLPHTGGVSAHFTEGLHEHIEQVTHEDFGIIALPGPGLPANVGRHQTSVM</sequence>
<gene>
    <name evidence="1" type="ORF">PU648_56810</name>
</gene>
<comment type="caution">
    <text evidence="1">The sequence shown here is derived from an EMBL/GenBank/DDBJ whole genome shotgun (WGS) entry which is preliminary data.</text>
</comment>
<keyword evidence="2" id="KW-1185">Reference proteome</keyword>